<dbReference type="EMBL" id="LAZR01000357">
    <property type="protein sequence ID" value="KKN72675.1"/>
    <property type="molecule type" value="Genomic_DNA"/>
</dbReference>
<evidence type="ECO:0000259" key="2">
    <source>
        <dbReference type="SMART" id="SM00382"/>
    </source>
</evidence>
<dbReference type="GO" id="GO:0005524">
    <property type="term" value="F:ATP binding"/>
    <property type="evidence" value="ECO:0007669"/>
    <property type="project" value="InterPro"/>
</dbReference>
<dbReference type="Gene3D" id="1.20.58.760">
    <property type="entry name" value="Peptidase M41"/>
    <property type="match status" value="1"/>
</dbReference>
<dbReference type="InterPro" id="IPR003593">
    <property type="entry name" value="AAA+_ATPase"/>
</dbReference>
<dbReference type="PANTHER" id="PTHR23076">
    <property type="entry name" value="METALLOPROTEASE M41 FTSH"/>
    <property type="match status" value="1"/>
</dbReference>
<dbReference type="SUPFAM" id="SSF52540">
    <property type="entry name" value="P-loop containing nucleoside triphosphate hydrolases"/>
    <property type="match status" value="1"/>
</dbReference>
<sequence length="608" mass="66561">MSDTVQEKKPSIADDMKEWREGKSGDQPAMGETKEPSINAWDVSAISGVGEVYDHVRQMVVDLKAWKDGDLAWGDISPSLIIEGAPGTGKTYLARQVGKVLGKENSVITSFADWQSSGTGHLGTLLKAMKESFAEARDKAPSIMFIDEIDSLSSRNADDQGRNDSYWRSLINAFLAEMDVSNMEGVLVIGACNDVSGIDPAILRDGRFDETLYMELPGPEFIAQILQNKLPDFNVEDIANTARMLTGETPAAIDGAVRKMKAECRRKKTDFSLKALEERLLPDPEMREAIWKRVSLHECGHAIAGKALGLGTVERVLMHAQGSGFAQSRLKSTEGVIEELDARLAMIMAGRAAEELCLGSKSSGAGGSDKSDLAKATQIALAIETRYGMGEAGAFYADLKVSDWHENAVSGYVKTRIATASERALDVLSKNQGLLCEMAADLADCRSMEGQRLQDWLDQVAPYDMTTDITSPILTCYEFVEAMEESSIRFSHKKTRASAVSAMRSGDEVVIPLLRIGYFYGNKRKSASNASWAAVCMAGYKIATKGLPRNAVMKVRELVSFSEFLLAKDEMAKFRELEEGEEIKCTLKDIGQFAQMRINLQEKAKGTS</sequence>
<dbReference type="InterPro" id="IPR000642">
    <property type="entry name" value="Peptidase_M41"/>
</dbReference>
<dbReference type="Gene3D" id="3.40.50.300">
    <property type="entry name" value="P-loop containing nucleotide triphosphate hydrolases"/>
    <property type="match status" value="1"/>
</dbReference>
<accession>A0A0F9SUL9</accession>
<gene>
    <name evidence="3" type="ORF">LCGC14_0408160</name>
</gene>
<proteinExistence type="predicted"/>
<dbReference type="CDD" id="cd19481">
    <property type="entry name" value="RecA-like_protease"/>
    <property type="match status" value="1"/>
</dbReference>
<protein>
    <recommendedName>
        <fullName evidence="2">AAA+ ATPase domain-containing protein</fullName>
    </recommendedName>
</protein>
<dbReference type="GO" id="GO:0004176">
    <property type="term" value="F:ATP-dependent peptidase activity"/>
    <property type="evidence" value="ECO:0007669"/>
    <property type="project" value="InterPro"/>
</dbReference>
<dbReference type="SUPFAM" id="SSF140990">
    <property type="entry name" value="FtsH protease domain-like"/>
    <property type="match status" value="1"/>
</dbReference>
<dbReference type="InterPro" id="IPR003959">
    <property type="entry name" value="ATPase_AAA_core"/>
</dbReference>
<reference evidence="3" key="1">
    <citation type="journal article" date="2015" name="Nature">
        <title>Complex archaea that bridge the gap between prokaryotes and eukaryotes.</title>
        <authorList>
            <person name="Spang A."/>
            <person name="Saw J.H."/>
            <person name="Jorgensen S.L."/>
            <person name="Zaremba-Niedzwiedzka K."/>
            <person name="Martijn J."/>
            <person name="Lind A.E."/>
            <person name="van Eijk R."/>
            <person name="Schleper C."/>
            <person name="Guy L."/>
            <person name="Ettema T.J."/>
        </authorList>
    </citation>
    <scope>NUCLEOTIDE SEQUENCE</scope>
</reference>
<dbReference type="GO" id="GO:0005886">
    <property type="term" value="C:plasma membrane"/>
    <property type="evidence" value="ECO:0007669"/>
    <property type="project" value="TreeGrafter"/>
</dbReference>
<dbReference type="Pfam" id="PF00004">
    <property type="entry name" value="AAA"/>
    <property type="match status" value="1"/>
</dbReference>
<dbReference type="GO" id="GO:0004222">
    <property type="term" value="F:metalloendopeptidase activity"/>
    <property type="evidence" value="ECO:0007669"/>
    <property type="project" value="InterPro"/>
</dbReference>
<dbReference type="GO" id="GO:0006508">
    <property type="term" value="P:proteolysis"/>
    <property type="evidence" value="ECO:0007669"/>
    <property type="project" value="InterPro"/>
</dbReference>
<dbReference type="GO" id="GO:0030163">
    <property type="term" value="P:protein catabolic process"/>
    <property type="evidence" value="ECO:0007669"/>
    <property type="project" value="TreeGrafter"/>
</dbReference>
<dbReference type="AlphaFoldDB" id="A0A0F9SUL9"/>
<evidence type="ECO:0000256" key="1">
    <source>
        <dbReference type="SAM" id="MobiDB-lite"/>
    </source>
</evidence>
<organism evidence="3">
    <name type="scientific">marine sediment metagenome</name>
    <dbReference type="NCBI Taxonomy" id="412755"/>
    <lineage>
        <taxon>unclassified sequences</taxon>
        <taxon>metagenomes</taxon>
        <taxon>ecological metagenomes</taxon>
    </lineage>
</organism>
<dbReference type="GO" id="GO:0016887">
    <property type="term" value="F:ATP hydrolysis activity"/>
    <property type="evidence" value="ECO:0007669"/>
    <property type="project" value="InterPro"/>
</dbReference>
<dbReference type="InterPro" id="IPR037219">
    <property type="entry name" value="Peptidase_M41-like"/>
</dbReference>
<feature type="compositionally biased region" description="Basic and acidic residues" evidence="1">
    <location>
        <begin position="1"/>
        <end position="24"/>
    </location>
</feature>
<feature type="region of interest" description="Disordered" evidence="1">
    <location>
        <begin position="1"/>
        <end position="36"/>
    </location>
</feature>
<dbReference type="InterPro" id="IPR027417">
    <property type="entry name" value="P-loop_NTPase"/>
</dbReference>
<name>A0A0F9SUL9_9ZZZZ</name>
<comment type="caution">
    <text evidence="3">The sequence shown here is derived from an EMBL/GenBank/DDBJ whole genome shotgun (WGS) entry which is preliminary data.</text>
</comment>
<dbReference type="Pfam" id="PF01434">
    <property type="entry name" value="Peptidase_M41"/>
    <property type="match status" value="1"/>
</dbReference>
<evidence type="ECO:0000313" key="3">
    <source>
        <dbReference type="EMBL" id="KKN72675.1"/>
    </source>
</evidence>
<feature type="domain" description="AAA+ ATPase" evidence="2">
    <location>
        <begin position="76"/>
        <end position="218"/>
    </location>
</feature>
<dbReference type="PANTHER" id="PTHR23076:SF97">
    <property type="entry name" value="ATP-DEPENDENT ZINC METALLOPROTEASE YME1L1"/>
    <property type="match status" value="1"/>
</dbReference>
<dbReference type="SMART" id="SM00382">
    <property type="entry name" value="AAA"/>
    <property type="match status" value="1"/>
</dbReference>
<dbReference type="Gene3D" id="1.10.8.60">
    <property type="match status" value="1"/>
</dbReference>